<keyword evidence="2" id="KW-1185">Reference proteome</keyword>
<dbReference type="AlphaFoldDB" id="A0AAV9E1H8"/>
<name>A0AAV9E1H8_ACOCL</name>
<comment type="caution">
    <text evidence="1">The sequence shown here is derived from an EMBL/GenBank/DDBJ whole genome shotgun (WGS) entry which is preliminary data.</text>
</comment>
<proteinExistence type="predicted"/>
<evidence type="ECO:0000313" key="2">
    <source>
        <dbReference type="Proteomes" id="UP001180020"/>
    </source>
</evidence>
<protein>
    <submittedName>
        <fullName evidence="1">Uncharacterized protein</fullName>
    </submittedName>
</protein>
<evidence type="ECO:0000313" key="1">
    <source>
        <dbReference type="EMBL" id="KAK1307317.1"/>
    </source>
</evidence>
<sequence length="98" mass="11446">MPTQPSEGRHKALQTANPDFPETLQFQYQTKPYWRHLHILIEKHTKDSKSIITQPKTDNLRHNHIGWLESVIRMSITGTPLMLMNKNITESDRNEGLN</sequence>
<dbReference type="EMBL" id="JAUJYO010000010">
    <property type="protein sequence ID" value="KAK1307317.1"/>
    <property type="molecule type" value="Genomic_DNA"/>
</dbReference>
<reference evidence="1" key="1">
    <citation type="journal article" date="2023" name="Nat. Commun.">
        <title>Diploid and tetraploid genomes of Acorus and the evolution of monocots.</title>
        <authorList>
            <person name="Ma L."/>
            <person name="Liu K.W."/>
            <person name="Li Z."/>
            <person name="Hsiao Y.Y."/>
            <person name="Qi Y."/>
            <person name="Fu T."/>
            <person name="Tang G.D."/>
            <person name="Zhang D."/>
            <person name="Sun W.H."/>
            <person name="Liu D.K."/>
            <person name="Li Y."/>
            <person name="Chen G.Z."/>
            <person name="Liu X.D."/>
            <person name="Liao X.Y."/>
            <person name="Jiang Y.T."/>
            <person name="Yu X."/>
            <person name="Hao Y."/>
            <person name="Huang J."/>
            <person name="Zhao X.W."/>
            <person name="Ke S."/>
            <person name="Chen Y.Y."/>
            <person name="Wu W.L."/>
            <person name="Hsu J.L."/>
            <person name="Lin Y.F."/>
            <person name="Huang M.D."/>
            <person name="Li C.Y."/>
            <person name="Huang L."/>
            <person name="Wang Z.W."/>
            <person name="Zhao X."/>
            <person name="Zhong W.Y."/>
            <person name="Peng D.H."/>
            <person name="Ahmad S."/>
            <person name="Lan S."/>
            <person name="Zhang J.S."/>
            <person name="Tsai W.C."/>
            <person name="Van de Peer Y."/>
            <person name="Liu Z.J."/>
        </authorList>
    </citation>
    <scope>NUCLEOTIDE SEQUENCE</scope>
    <source>
        <strain evidence="1">CP</strain>
    </source>
</reference>
<reference evidence="1" key="2">
    <citation type="submission" date="2023-06" db="EMBL/GenBank/DDBJ databases">
        <authorList>
            <person name="Ma L."/>
            <person name="Liu K.-W."/>
            <person name="Li Z."/>
            <person name="Hsiao Y.-Y."/>
            <person name="Qi Y."/>
            <person name="Fu T."/>
            <person name="Tang G."/>
            <person name="Zhang D."/>
            <person name="Sun W.-H."/>
            <person name="Liu D.-K."/>
            <person name="Li Y."/>
            <person name="Chen G.-Z."/>
            <person name="Liu X.-D."/>
            <person name="Liao X.-Y."/>
            <person name="Jiang Y.-T."/>
            <person name="Yu X."/>
            <person name="Hao Y."/>
            <person name="Huang J."/>
            <person name="Zhao X.-W."/>
            <person name="Ke S."/>
            <person name="Chen Y.-Y."/>
            <person name="Wu W.-L."/>
            <person name="Hsu J.-L."/>
            <person name="Lin Y.-F."/>
            <person name="Huang M.-D."/>
            <person name="Li C.-Y."/>
            <person name="Huang L."/>
            <person name="Wang Z.-W."/>
            <person name="Zhao X."/>
            <person name="Zhong W.-Y."/>
            <person name="Peng D.-H."/>
            <person name="Ahmad S."/>
            <person name="Lan S."/>
            <person name="Zhang J.-S."/>
            <person name="Tsai W.-C."/>
            <person name="Van De Peer Y."/>
            <person name="Liu Z.-J."/>
        </authorList>
    </citation>
    <scope>NUCLEOTIDE SEQUENCE</scope>
    <source>
        <strain evidence="1">CP</strain>
        <tissue evidence="1">Leaves</tissue>
    </source>
</reference>
<accession>A0AAV9E1H8</accession>
<dbReference type="Proteomes" id="UP001180020">
    <property type="component" value="Unassembled WGS sequence"/>
</dbReference>
<gene>
    <name evidence="1" type="ORF">QJS10_CPA10g00539</name>
</gene>
<organism evidence="1 2">
    <name type="scientific">Acorus calamus</name>
    <name type="common">Sweet flag</name>
    <dbReference type="NCBI Taxonomy" id="4465"/>
    <lineage>
        <taxon>Eukaryota</taxon>
        <taxon>Viridiplantae</taxon>
        <taxon>Streptophyta</taxon>
        <taxon>Embryophyta</taxon>
        <taxon>Tracheophyta</taxon>
        <taxon>Spermatophyta</taxon>
        <taxon>Magnoliopsida</taxon>
        <taxon>Liliopsida</taxon>
        <taxon>Acoraceae</taxon>
        <taxon>Acorus</taxon>
    </lineage>
</organism>